<evidence type="ECO:0000256" key="1">
    <source>
        <dbReference type="PIRSR" id="PIRSR000808-1"/>
    </source>
</evidence>
<dbReference type="PANTHER" id="PTHR42763:SF2">
    <property type="entry name" value="ADP-GLUCOSE PHOSPHORYLASE"/>
    <property type="match status" value="1"/>
</dbReference>
<dbReference type="InterPro" id="IPR053177">
    <property type="entry name" value="ADP-glucose_phosphorylase"/>
</dbReference>
<dbReference type="Gene3D" id="3.30.428.10">
    <property type="entry name" value="HIT-like"/>
    <property type="match status" value="2"/>
</dbReference>
<dbReference type="RefSeq" id="WP_091973805.1">
    <property type="nucleotide sequence ID" value="NZ_CAUWDX010000080.1"/>
</dbReference>
<keyword evidence="3" id="KW-0408">Iron</keyword>
<feature type="binding site" evidence="2">
    <location>
        <position position="45"/>
    </location>
    <ligand>
        <name>Zn(2+)</name>
        <dbReference type="ChEBI" id="CHEBI:29105"/>
    </ligand>
</feature>
<protein>
    <submittedName>
        <fullName evidence="5">UDPglucose--hexose-1-phosphate uridylyltransferase</fullName>
    </submittedName>
</protein>
<feature type="binding site" evidence="2">
    <location>
        <position position="101"/>
    </location>
    <ligand>
        <name>Zn(2+)</name>
        <dbReference type="ChEBI" id="CHEBI:29105"/>
    </ligand>
</feature>
<accession>A0A1H8F8N9</accession>
<dbReference type="OrthoDB" id="9769064at2"/>
<dbReference type="PIRSF" id="PIRSF000808">
    <property type="entry name" value="GalT"/>
    <property type="match status" value="1"/>
</dbReference>
<feature type="binding site" evidence="3">
    <location>
        <position position="170"/>
    </location>
    <ligand>
        <name>Fe cation</name>
        <dbReference type="ChEBI" id="CHEBI:24875"/>
    </ligand>
</feature>
<gene>
    <name evidence="5" type="ORF">SAMN05216454_10225</name>
</gene>
<evidence type="ECO:0000313" key="5">
    <source>
        <dbReference type="EMBL" id="SEN27774.1"/>
    </source>
</evidence>
<keyword evidence="2" id="KW-0479">Metal-binding</keyword>
<dbReference type="Pfam" id="PF16268">
    <property type="entry name" value="DUF4921"/>
    <property type="match status" value="1"/>
</dbReference>
<keyword evidence="6" id="KW-1185">Reference proteome</keyword>
<dbReference type="InterPro" id="IPR036265">
    <property type="entry name" value="HIT-like_sf"/>
</dbReference>
<evidence type="ECO:0000256" key="3">
    <source>
        <dbReference type="PIRSR" id="PIRSR000808-4"/>
    </source>
</evidence>
<proteinExistence type="predicted"/>
<evidence type="ECO:0000259" key="4">
    <source>
        <dbReference type="Pfam" id="PF16268"/>
    </source>
</evidence>
<dbReference type="SUPFAM" id="SSF54197">
    <property type="entry name" value="HIT-like"/>
    <property type="match status" value="2"/>
</dbReference>
<keyword evidence="2" id="KW-0862">Zinc</keyword>
<reference evidence="5 6" key="1">
    <citation type="submission" date="2016-10" db="EMBL/GenBank/DDBJ databases">
        <authorList>
            <person name="de Groot N.N."/>
        </authorList>
    </citation>
    <scope>NUCLEOTIDE SEQUENCE [LARGE SCALE GENOMIC DNA]</scope>
    <source>
        <strain evidence="5 6">Calf135</strain>
    </source>
</reference>
<dbReference type="GO" id="GO:0008108">
    <property type="term" value="F:UDP-glucose:hexose-1-phosphate uridylyltransferase activity"/>
    <property type="evidence" value="ECO:0007669"/>
    <property type="project" value="InterPro"/>
</dbReference>
<dbReference type="InterPro" id="IPR001937">
    <property type="entry name" value="GalP_UDPtransf1"/>
</dbReference>
<evidence type="ECO:0000313" key="6">
    <source>
        <dbReference type="Proteomes" id="UP000199512"/>
    </source>
</evidence>
<dbReference type="GO" id="GO:0006012">
    <property type="term" value="P:galactose metabolic process"/>
    <property type="evidence" value="ECO:0007669"/>
    <property type="project" value="InterPro"/>
</dbReference>
<dbReference type="Proteomes" id="UP000199512">
    <property type="component" value="Unassembled WGS sequence"/>
</dbReference>
<keyword evidence="5" id="KW-0548">Nucleotidyltransferase</keyword>
<dbReference type="EMBL" id="FODF01000002">
    <property type="protein sequence ID" value="SEN27774.1"/>
    <property type="molecule type" value="Genomic_DNA"/>
</dbReference>
<evidence type="ECO:0000256" key="2">
    <source>
        <dbReference type="PIRSR" id="PIRSR000808-3"/>
    </source>
</evidence>
<feature type="binding site" evidence="3">
    <location>
        <position position="282"/>
    </location>
    <ligand>
        <name>Fe cation</name>
        <dbReference type="ChEBI" id="CHEBI:24875"/>
    </ligand>
</feature>
<keyword evidence="5" id="KW-0808">Transferase</keyword>
<dbReference type="InterPro" id="IPR032576">
    <property type="entry name" value="DUF4921"/>
</dbReference>
<feature type="binding site" evidence="2">
    <location>
        <position position="48"/>
    </location>
    <ligand>
        <name>Zn(2+)</name>
        <dbReference type="ChEBI" id="CHEBI:29105"/>
    </ligand>
</feature>
<comment type="cofactor">
    <cofactor evidence="2">
        <name>Zn(2+)</name>
        <dbReference type="ChEBI" id="CHEBI:29105"/>
    </cofactor>
    <text evidence="2">Binds 1 zinc ion per subunit.</text>
</comment>
<dbReference type="AlphaFoldDB" id="A0A1H8F8N9"/>
<name>A0A1H8F8N9_9FIRM</name>
<dbReference type="GO" id="GO:0008270">
    <property type="term" value="F:zinc ion binding"/>
    <property type="evidence" value="ECO:0007669"/>
    <property type="project" value="InterPro"/>
</dbReference>
<dbReference type="STRING" id="215200.SAMN05216454_10225"/>
<comment type="cofactor">
    <cofactor evidence="3">
        <name>Fe cation</name>
        <dbReference type="ChEBI" id="CHEBI:24875"/>
    </cofactor>
    <text evidence="3">Binds 1 Fe cation per subunit.</text>
</comment>
<sequence>MKEIRRDMITGDLVIYSSYRNKRPLDKVKIVGDFDSKEDEHSETCPFCRGNTEDIKEIKETINDESGQWVAMSVANKFPILDLSIKEIFGEHEVLIESYRHNASYYNMTEEEFKNTFALLKSRYKDLSKREGIEYVSVFKNSKRNAGASLMHPHSQIVSSNLLPPEIKKEIEVSDKYKIENGTNLYEALLDKEEKDKERVIYSGEYFLAFVPYATRYNGEVRVIEKDDLDPSQWTDEHIEELSYIFKNMFRNMEEYQGDIPFNILLHSKTVNKEIGKELRTHFHIVPRKYNFGGFELTTGLYVCGSDPKELAEYFRIKK</sequence>
<feature type="active site" description="Tele-UMP-histidine intermediate" evidence="1">
    <location>
        <position position="154"/>
    </location>
</feature>
<organism evidence="5 6">
    <name type="scientific">Peptostreptococcus russellii</name>
    <dbReference type="NCBI Taxonomy" id="215200"/>
    <lineage>
        <taxon>Bacteria</taxon>
        <taxon>Bacillati</taxon>
        <taxon>Bacillota</taxon>
        <taxon>Clostridia</taxon>
        <taxon>Peptostreptococcales</taxon>
        <taxon>Peptostreptococcaceae</taxon>
        <taxon>Peptostreptococcus</taxon>
    </lineage>
</organism>
<feature type="domain" description="DUF4921" evidence="4">
    <location>
        <begin position="101"/>
        <end position="313"/>
    </location>
</feature>
<feature type="binding site" evidence="3">
    <location>
        <position position="284"/>
    </location>
    <ligand>
        <name>Fe cation</name>
        <dbReference type="ChEBI" id="CHEBI:24875"/>
    </ligand>
</feature>
<dbReference type="PANTHER" id="PTHR42763">
    <property type="entry name" value="ADP-GLUCOSE PHOSPHORYLASE"/>
    <property type="match status" value="1"/>
</dbReference>
<feature type="binding site" evidence="3">
    <location>
        <position position="267"/>
    </location>
    <ligand>
        <name>Fe cation</name>
        <dbReference type="ChEBI" id="CHEBI:24875"/>
    </ligand>
</feature>
<feature type="binding site" evidence="2">
    <location>
        <position position="152"/>
    </location>
    <ligand>
        <name>Zn(2+)</name>
        <dbReference type="ChEBI" id="CHEBI:29105"/>
    </ligand>
</feature>